<evidence type="ECO:0000313" key="2">
    <source>
        <dbReference type="EMBL" id="PIP24043.1"/>
    </source>
</evidence>
<dbReference type="InterPro" id="IPR011528">
    <property type="entry name" value="NERD"/>
</dbReference>
<sequence>MAIDVLDHMIITKTKVFSFSERKL</sequence>
<dbReference type="Gene3D" id="3.40.140.10">
    <property type="entry name" value="Cytidine Deaminase, domain 2"/>
    <property type="match status" value="1"/>
</dbReference>
<protein>
    <recommendedName>
        <fullName evidence="1">NERD domain-containing protein</fullName>
    </recommendedName>
</protein>
<dbReference type="AlphaFoldDB" id="A0A2G9YZA1"/>
<dbReference type="PROSITE" id="PS50965">
    <property type="entry name" value="NERD"/>
    <property type="match status" value="1"/>
</dbReference>
<gene>
    <name evidence="2" type="ORF">COX36_00085</name>
</gene>
<dbReference type="Proteomes" id="UP000230273">
    <property type="component" value="Unassembled WGS sequence"/>
</dbReference>
<evidence type="ECO:0000259" key="1">
    <source>
        <dbReference type="PROSITE" id="PS50965"/>
    </source>
</evidence>
<name>A0A2G9YZA1_9BACT</name>
<organism evidence="2 3">
    <name type="scientific">Candidatus Nealsonbacteria bacterium CG23_combo_of_CG06-09_8_20_14_all_38_19</name>
    <dbReference type="NCBI Taxonomy" id="1974721"/>
    <lineage>
        <taxon>Bacteria</taxon>
        <taxon>Candidatus Nealsoniibacteriota</taxon>
    </lineage>
</organism>
<dbReference type="Pfam" id="PF04002">
    <property type="entry name" value="RadC"/>
    <property type="match status" value="1"/>
</dbReference>
<feature type="domain" description="NERD" evidence="1">
    <location>
        <begin position="1"/>
        <end position="24"/>
    </location>
</feature>
<comment type="caution">
    <text evidence="2">The sequence shown here is derived from an EMBL/GenBank/DDBJ whole genome shotgun (WGS) entry which is preliminary data.</text>
</comment>
<proteinExistence type="predicted"/>
<evidence type="ECO:0000313" key="3">
    <source>
        <dbReference type="Proteomes" id="UP000230273"/>
    </source>
</evidence>
<accession>A0A2G9YZA1</accession>
<dbReference type="InterPro" id="IPR025657">
    <property type="entry name" value="RadC_JAB"/>
</dbReference>
<reference evidence="2 3" key="1">
    <citation type="submission" date="2017-09" db="EMBL/GenBank/DDBJ databases">
        <title>Depth-based differentiation of microbial function through sediment-hosted aquifers and enrichment of novel symbionts in the deep terrestrial subsurface.</title>
        <authorList>
            <person name="Probst A.J."/>
            <person name="Ladd B."/>
            <person name="Jarett J.K."/>
            <person name="Geller-Mcgrath D.E."/>
            <person name="Sieber C.M."/>
            <person name="Emerson J.B."/>
            <person name="Anantharaman K."/>
            <person name="Thomas B.C."/>
            <person name="Malmstrom R."/>
            <person name="Stieglmeier M."/>
            <person name="Klingl A."/>
            <person name="Woyke T."/>
            <person name="Ryan C.M."/>
            <person name="Banfield J.F."/>
        </authorList>
    </citation>
    <scope>NUCLEOTIDE SEQUENCE [LARGE SCALE GENOMIC DNA]</scope>
    <source>
        <strain evidence="2">CG23_combo_of_CG06-09_8_20_14_all_38_19</strain>
    </source>
</reference>
<dbReference type="EMBL" id="PCRP01000003">
    <property type="protein sequence ID" value="PIP24043.1"/>
    <property type="molecule type" value="Genomic_DNA"/>
</dbReference>